<sequence length="159" mass="17968">MYGFMFPVIVLFAVGDFQTAVDCVLSQIRFLQPTIQSMACLNKQMFSFGLWIRSRLDGTKCDQKLQVEFVEGKPIPAELRNEDTALRQEIDFEDEQTAVPRSTINDEYANATEGDPKILLTTSHGPSAPLKQVVKELKVVFHNFQLMNRGGQVAIKPSW</sequence>
<protein>
    <submittedName>
        <fullName evidence="1">Uncharacterized protein</fullName>
    </submittedName>
</protein>
<dbReference type="Proteomes" id="UP001056120">
    <property type="component" value="Linkage Group LG26"/>
</dbReference>
<reference evidence="1 2" key="2">
    <citation type="journal article" date="2022" name="Mol. Ecol. Resour.">
        <title>The genomes of chicory, endive, great burdock and yacon provide insights into Asteraceae paleo-polyploidization history and plant inulin production.</title>
        <authorList>
            <person name="Fan W."/>
            <person name="Wang S."/>
            <person name="Wang H."/>
            <person name="Wang A."/>
            <person name="Jiang F."/>
            <person name="Liu H."/>
            <person name="Zhao H."/>
            <person name="Xu D."/>
            <person name="Zhang Y."/>
        </authorList>
    </citation>
    <scope>NUCLEOTIDE SEQUENCE [LARGE SCALE GENOMIC DNA]</scope>
    <source>
        <strain evidence="2">cv. Yunnan</strain>
        <tissue evidence="1">Leaves</tissue>
    </source>
</reference>
<comment type="caution">
    <text evidence="1">The sequence shown here is derived from an EMBL/GenBank/DDBJ whole genome shotgun (WGS) entry which is preliminary data.</text>
</comment>
<accession>A0ACB8ZJ04</accession>
<dbReference type="EMBL" id="CM042043">
    <property type="protein sequence ID" value="KAI3696100.1"/>
    <property type="molecule type" value="Genomic_DNA"/>
</dbReference>
<organism evidence="1 2">
    <name type="scientific">Smallanthus sonchifolius</name>
    <dbReference type="NCBI Taxonomy" id="185202"/>
    <lineage>
        <taxon>Eukaryota</taxon>
        <taxon>Viridiplantae</taxon>
        <taxon>Streptophyta</taxon>
        <taxon>Embryophyta</taxon>
        <taxon>Tracheophyta</taxon>
        <taxon>Spermatophyta</taxon>
        <taxon>Magnoliopsida</taxon>
        <taxon>eudicotyledons</taxon>
        <taxon>Gunneridae</taxon>
        <taxon>Pentapetalae</taxon>
        <taxon>asterids</taxon>
        <taxon>campanulids</taxon>
        <taxon>Asterales</taxon>
        <taxon>Asteraceae</taxon>
        <taxon>Asteroideae</taxon>
        <taxon>Heliantheae alliance</taxon>
        <taxon>Millerieae</taxon>
        <taxon>Smallanthus</taxon>
    </lineage>
</organism>
<proteinExistence type="predicted"/>
<evidence type="ECO:0000313" key="2">
    <source>
        <dbReference type="Proteomes" id="UP001056120"/>
    </source>
</evidence>
<name>A0ACB8ZJ04_9ASTR</name>
<evidence type="ECO:0000313" key="1">
    <source>
        <dbReference type="EMBL" id="KAI3696100.1"/>
    </source>
</evidence>
<keyword evidence="2" id="KW-1185">Reference proteome</keyword>
<gene>
    <name evidence="1" type="ORF">L1987_79109</name>
</gene>
<reference evidence="2" key="1">
    <citation type="journal article" date="2022" name="Mol. Ecol. Resour.">
        <title>The genomes of chicory, endive, great burdock and yacon provide insights into Asteraceae palaeo-polyploidization history and plant inulin production.</title>
        <authorList>
            <person name="Fan W."/>
            <person name="Wang S."/>
            <person name="Wang H."/>
            <person name="Wang A."/>
            <person name="Jiang F."/>
            <person name="Liu H."/>
            <person name="Zhao H."/>
            <person name="Xu D."/>
            <person name="Zhang Y."/>
        </authorList>
    </citation>
    <scope>NUCLEOTIDE SEQUENCE [LARGE SCALE GENOMIC DNA]</scope>
    <source>
        <strain evidence="2">cv. Yunnan</strain>
    </source>
</reference>